<dbReference type="Proteomes" id="UP000322244">
    <property type="component" value="Unassembled WGS sequence"/>
</dbReference>
<feature type="transmembrane region" description="Helical" evidence="5">
    <location>
        <begin position="137"/>
        <end position="159"/>
    </location>
</feature>
<dbReference type="InterPro" id="IPR049453">
    <property type="entry name" value="Memb_transporter_dom"/>
</dbReference>
<feature type="transmembrane region" description="Helical" evidence="5">
    <location>
        <begin position="375"/>
        <end position="392"/>
    </location>
</feature>
<evidence type="ECO:0000256" key="5">
    <source>
        <dbReference type="SAM" id="Phobius"/>
    </source>
</evidence>
<keyword evidence="8" id="KW-1185">Reference proteome</keyword>
<evidence type="ECO:0000259" key="6">
    <source>
        <dbReference type="Pfam" id="PF13515"/>
    </source>
</evidence>
<dbReference type="OrthoDB" id="4989419at2"/>
<dbReference type="EMBL" id="VLNY01000006">
    <property type="protein sequence ID" value="KAA0022388.1"/>
    <property type="molecule type" value="Genomic_DNA"/>
</dbReference>
<dbReference type="AlphaFoldDB" id="A0A5A7S8A1"/>
<feature type="transmembrane region" description="Helical" evidence="5">
    <location>
        <begin position="62"/>
        <end position="81"/>
    </location>
</feature>
<comment type="caution">
    <text evidence="7">The sequence shown here is derived from an EMBL/GenBank/DDBJ whole genome shotgun (WGS) entry which is preliminary data.</text>
</comment>
<feature type="transmembrane region" description="Helical" evidence="5">
    <location>
        <begin position="404"/>
        <end position="422"/>
    </location>
</feature>
<name>A0A5A7S8A1_9NOCA</name>
<keyword evidence="3 5" id="KW-1133">Transmembrane helix</keyword>
<evidence type="ECO:0000256" key="4">
    <source>
        <dbReference type="ARBA" id="ARBA00023136"/>
    </source>
</evidence>
<sequence>MFVGLPPVGRRWSAGLRSAFAFGIPALIAVTIGHNQQALVVTLGAFAVIYGEGRPYRTRWSTVCIAGAALFGAAAVGTVVGKAGGSQVVEVLVLAVVAMIGAYVVAAARLGPPGSFFFVLVCAVAVLMAKGGLSPAVILSCTAIGVASAVVVSMAGVVVDRRKPERMAVAAAQRSVAAYLQQRESGAPAGNARHDAGAAVHAAWTAVYDAGLPERTPNSALPQTLLDAHMRFVGIAVADPDTANDRQAPQPRPQIPLARPSLAYRLHRSLSFQSQAATTAMRVAVASLVSGGVSIAFGLPRPDWAIIAAVLVLHQGPDRIRGSVRGLHRFVGTAVGLVFFGVLFQLSLTGVWLILVLMALQFLIELFIARNYGIAVVFITPVALLIGGGSNPNIDIATVMRDRLIETTVGVAVGVAALWLVVPHAHRRTFGWTAARTLDAGQGLIELVRRERTDTLAALRLRRDLQFELTGCARSGVDSAYNERSWTERNWSAHAAVGQLGYDLLGACWSAPDGTLADPNSWSEDFRRAREERNTLRR</sequence>
<protein>
    <submittedName>
        <fullName evidence="7">FUSC family protein</fullName>
    </submittedName>
</protein>
<keyword evidence="2 5" id="KW-0812">Transmembrane</keyword>
<evidence type="ECO:0000313" key="7">
    <source>
        <dbReference type="EMBL" id="KAA0022388.1"/>
    </source>
</evidence>
<accession>A0A5A7S8A1</accession>
<feature type="transmembrane region" description="Helical" evidence="5">
    <location>
        <begin position="20"/>
        <end position="50"/>
    </location>
</feature>
<dbReference type="GO" id="GO:0016020">
    <property type="term" value="C:membrane"/>
    <property type="evidence" value="ECO:0007669"/>
    <property type="project" value="UniProtKB-SubCell"/>
</dbReference>
<dbReference type="Pfam" id="PF13515">
    <property type="entry name" value="FUSC_2"/>
    <property type="match status" value="1"/>
</dbReference>
<evidence type="ECO:0000256" key="3">
    <source>
        <dbReference type="ARBA" id="ARBA00022989"/>
    </source>
</evidence>
<reference evidence="7 8" key="1">
    <citation type="submission" date="2019-07" db="EMBL/GenBank/DDBJ databases">
        <title>Rhodococcus cavernicolus sp. nov., isolated from a cave.</title>
        <authorList>
            <person name="Lee S.D."/>
        </authorList>
    </citation>
    <scope>NUCLEOTIDE SEQUENCE [LARGE SCALE GENOMIC DNA]</scope>
    <source>
        <strain evidence="7 8">C1-24</strain>
    </source>
</reference>
<keyword evidence="4 5" id="KW-0472">Membrane</keyword>
<evidence type="ECO:0000313" key="8">
    <source>
        <dbReference type="Proteomes" id="UP000322244"/>
    </source>
</evidence>
<organism evidence="7 8">
    <name type="scientific">Antrihabitans cavernicola</name>
    <dbReference type="NCBI Taxonomy" id="2495913"/>
    <lineage>
        <taxon>Bacteria</taxon>
        <taxon>Bacillati</taxon>
        <taxon>Actinomycetota</taxon>
        <taxon>Actinomycetes</taxon>
        <taxon>Mycobacteriales</taxon>
        <taxon>Nocardiaceae</taxon>
        <taxon>Antrihabitans</taxon>
    </lineage>
</organism>
<evidence type="ECO:0000256" key="1">
    <source>
        <dbReference type="ARBA" id="ARBA00004141"/>
    </source>
</evidence>
<evidence type="ECO:0000256" key="2">
    <source>
        <dbReference type="ARBA" id="ARBA00022692"/>
    </source>
</evidence>
<feature type="transmembrane region" description="Helical" evidence="5">
    <location>
        <begin position="87"/>
        <end position="106"/>
    </location>
</feature>
<comment type="subcellular location">
    <subcellularLocation>
        <location evidence="1">Membrane</location>
        <topology evidence="1">Multi-pass membrane protein</topology>
    </subcellularLocation>
</comment>
<proteinExistence type="predicted"/>
<feature type="domain" description="Integral membrane bound transporter" evidence="6">
    <location>
        <begin position="293"/>
        <end position="416"/>
    </location>
</feature>
<gene>
    <name evidence="7" type="ORF">FOY51_14645</name>
</gene>